<dbReference type="InterPro" id="IPR013762">
    <property type="entry name" value="Integrase-like_cat_sf"/>
</dbReference>
<dbReference type="Gene3D" id="1.10.443.10">
    <property type="entry name" value="Intergrase catalytic core"/>
    <property type="match status" value="1"/>
</dbReference>
<dbReference type="GO" id="GO:0006310">
    <property type="term" value="P:DNA recombination"/>
    <property type="evidence" value="ECO:0007669"/>
    <property type="project" value="UniProtKB-KW"/>
</dbReference>
<dbReference type="SUPFAM" id="SSF56349">
    <property type="entry name" value="DNA breaking-rejoining enzymes"/>
    <property type="match status" value="1"/>
</dbReference>
<reference evidence="3" key="1">
    <citation type="submission" date="2023-03" db="EMBL/GenBank/DDBJ databases">
        <title>Massive genome expansion in bonnet fungi (Mycena s.s.) driven by repeated elements and novel gene families across ecological guilds.</title>
        <authorList>
            <consortium name="Lawrence Berkeley National Laboratory"/>
            <person name="Harder C.B."/>
            <person name="Miyauchi S."/>
            <person name="Viragh M."/>
            <person name="Kuo A."/>
            <person name="Thoen E."/>
            <person name="Andreopoulos B."/>
            <person name="Lu D."/>
            <person name="Skrede I."/>
            <person name="Drula E."/>
            <person name="Henrissat B."/>
            <person name="Morin E."/>
            <person name="Kohler A."/>
            <person name="Barry K."/>
            <person name="LaButti K."/>
            <person name="Morin E."/>
            <person name="Salamov A."/>
            <person name="Lipzen A."/>
            <person name="Mereny Z."/>
            <person name="Hegedus B."/>
            <person name="Baldrian P."/>
            <person name="Stursova M."/>
            <person name="Weitz H."/>
            <person name="Taylor A."/>
            <person name="Grigoriev I.V."/>
            <person name="Nagy L.G."/>
            <person name="Martin F."/>
            <person name="Kauserud H."/>
        </authorList>
    </citation>
    <scope>NUCLEOTIDE SEQUENCE</scope>
    <source>
        <strain evidence="3">CBHHK002</strain>
    </source>
</reference>
<dbReference type="InterPro" id="IPR052925">
    <property type="entry name" value="Phage_Integrase-like_Recomb"/>
</dbReference>
<evidence type="ECO:0000256" key="1">
    <source>
        <dbReference type="ARBA" id="ARBA00023125"/>
    </source>
</evidence>
<sequence>MPEGAKARMQWALDNAWADSTLEKYKYGVDAFLNFCEEAGIPSKQRIPVSEELLCCFAASRAGEIAGGTARSAVAAVKAWHIRRGAPWKGGLRLRYTLKGVENLKPESSKREERPPATEEMINILERELDLDDPKDAAVFAAACSAFWGQIRLGEMLSDTQSKYFLGRIPVGADLGPAATAAGTRVLKLPWTKTKGERGDKAILCRQRTKSDPVNAMENHVAVNDVPADLPLFAYRNENRDHICLSRRKFLLRCNEIWSRHGIPSTTGHSFRIGGTTHLLIAGVNPEVVQAMGRWKSDAFLVYWRRLDILAPLHAEFLDL</sequence>
<organism evidence="3 4">
    <name type="scientific">Mycena albidolilacea</name>
    <dbReference type="NCBI Taxonomy" id="1033008"/>
    <lineage>
        <taxon>Eukaryota</taxon>
        <taxon>Fungi</taxon>
        <taxon>Dikarya</taxon>
        <taxon>Basidiomycota</taxon>
        <taxon>Agaricomycotina</taxon>
        <taxon>Agaricomycetes</taxon>
        <taxon>Agaricomycetidae</taxon>
        <taxon>Agaricales</taxon>
        <taxon>Marasmiineae</taxon>
        <taxon>Mycenaceae</taxon>
        <taxon>Mycena</taxon>
    </lineage>
</organism>
<dbReference type="Gene3D" id="1.10.150.130">
    <property type="match status" value="1"/>
</dbReference>
<dbReference type="PANTHER" id="PTHR34605">
    <property type="entry name" value="PHAGE_INTEGRASE DOMAIN-CONTAINING PROTEIN"/>
    <property type="match status" value="1"/>
</dbReference>
<proteinExistence type="predicted"/>
<name>A0AAD7F4S8_9AGAR</name>
<dbReference type="PANTHER" id="PTHR34605:SF4">
    <property type="entry name" value="DNA ADENINE METHYLTRANSFERASE"/>
    <property type="match status" value="1"/>
</dbReference>
<evidence type="ECO:0000313" key="4">
    <source>
        <dbReference type="Proteomes" id="UP001218218"/>
    </source>
</evidence>
<accession>A0AAD7F4S8</accession>
<dbReference type="EMBL" id="JARIHO010000003">
    <property type="protein sequence ID" value="KAJ7364869.1"/>
    <property type="molecule type" value="Genomic_DNA"/>
</dbReference>
<dbReference type="InterPro" id="IPR010998">
    <property type="entry name" value="Integrase_recombinase_N"/>
</dbReference>
<keyword evidence="1" id="KW-0238">DNA-binding</keyword>
<evidence type="ECO:0000313" key="3">
    <source>
        <dbReference type="EMBL" id="KAJ7364869.1"/>
    </source>
</evidence>
<dbReference type="AlphaFoldDB" id="A0AAD7F4S8"/>
<evidence type="ECO:0000256" key="2">
    <source>
        <dbReference type="ARBA" id="ARBA00023172"/>
    </source>
</evidence>
<gene>
    <name evidence="3" type="ORF">DFH08DRAFT_766593</name>
</gene>
<dbReference type="Proteomes" id="UP001218218">
    <property type="component" value="Unassembled WGS sequence"/>
</dbReference>
<dbReference type="SUPFAM" id="SSF47823">
    <property type="entry name" value="lambda integrase-like, N-terminal domain"/>
    <property type="match status" value="1"/>
</dbReference>
<comment type="caution">
    <text evidence="3">The sequence shown here is derived from an EMBL/GenBank/DDBJ whole genome shotgun (WGS) entry which is preliminary data.</text>
</comment>
<dbReference type="GO" id="GO:0003677">
    <property type="term" value="F:DNA binding"/>
    <property type="evidence" value="ECO:0007669"/>
    <property type="project" value="UniProtKB-KW"/>
</dbReference>
<dbReference type="InterPro" id="IPR011010">
    <property type="entry name" value="DNA_brk_join_enz"/>
</dbReference>
<keyword evidence="4" id="KW-1185">Reference proteome</keyword>
<keyword evidence="2" id="KW-0233">DNA recombination</keyword>
<protein>
    <submittedName>
        <fullName evidence="3">Uncharacterized protein</fullName>
    </submittedName>
</protein>
<dbReference type="GO" id="GO:0015074">
    <property type="term" value="P:DNA integration"/>
    <property type="evidence" value="ECO:0007669"/>
    <property type="project" value="InterPro"/>
</dbReference>